<accession>A0A3R7Q833</accession>
<dbReference type="Pfam" id="PF01833">
    <property type="entry name" value="TIG"/>
    <property type="match status" value="3"/>
</dbReference>
<evidence type="ECO:0000313" key="4">
    <source>
        <dbReference type="Proteomes" id="UP000283509"/>
    </source>
</evidence>
<dbReference type="STRING" id="6689.A0A3R7Q833"/>
<protein>
    <submittedName>
        <fullName evidence="3">Plexin-B</fullName>
    </submittedName>
</protein>
<proteinExistence type="predicted"/>
<dbReference type="AlphaFoldDB" id="A0A3R7Q833"/>
<keyword evidence="4" id="KW-1185">Reference proteome</keyword>
<feature type="region of interest" description="Disordered" evidence="1">
    <location>
        <begin position="380"/>
        <end position="409"/>
    </location>
</feature>
<dbReference type="GO" id="GO:0007162">
    <property type="term" value="P:negative regulation of cell adhesion"/>
    <property type="evidence" value="ECO:0007669"/>
    <property type="project" value="TreeGrafter"/>
</dbReference>
<sequence length="515" mass="54915">MGPLEGGTLVTIEGSNLGLREEDVRDNVFIGDVPCRVHEYHVSVRITCVTGPAPLRHGSPDAADLQFPVRVTTPAGTTQSTVKFTYTNVSVTGVWPPRGPLSGGTVLSVSGRFLNVGSHVAATLDDLPCVVNKTQSSSHRLVCITSRAAGAHEGGGEAARAVRTLVVTVDGARRTLAAPYTYTPDPQVFELKPLRSPWGGGRLVTVHGSNLDAIQAPRITVNLFEKVLNSSACRVLSPGQMECPSPPLDRDAVLAILEAHDSLRRRRRSRSRRSHKAQRSPRRRDHDGDEVGVDVGFVMDGVLSVLHLRKHFPGVRSRLVYLADPLYYTFSHGVKLYKGDTLVVEGEHINDAADESDVRVTIGSAVCNVTSLAATQLVCTPPEDQPAPTDERGVSTPSAAARGGARGPVPALPAGRPALRAAPALPAHARGHRGAGRRRAVPRAGVLRGAGRVPAQVLAGGARLQAHAAADGQPREPRAHRVQASLRRATDRHDRPHRRPGVFGDPDTWTTAPTS</sequence>
<feature type="domain" description="IPT/TIG" evidence="2">
    <location>
        <begin position="88"/>
        <end position="183"/>
    </location>
</feature>
<dbReference type="GO" id="GO:0008045">
    <property type="term" value="P:motor neuron axon guidance"/>
    <property type="evidence" value="ECO:0007669"/>
    <property type="project" value="TreeGrafter"/>
</dbReference>
<evidence type="ECO:0000256" key="1">
    <source>
        <dbReference type="SAM" id="MobiDB-lite"/>
    </source>
</evidence>
<comment type="caution">
    <text evidence="3">The sequence shown here is derived from an EMBL/GenBank/DDBJ whole genome shotgun (WGS) entry which is preliminary data.</text>
</comment>
<reference evidence="3 4" key="2">
    <citation type="submission" date="2019-01" db="EMBL/GenBank/DDBJ databases">
        <title>The decoding of complex shrimp genome reveals the adaptation for benthos swimmer, frequently molting mechanism and breeding impact on genome.</title>
        <authorList>
            <person name="Sun Y."/>
            <person name="Gao Y."/>
            <person name="Yu Y."/>
        </authorList>
    </citation>
    <scope>NUCLEOTIDE SEQUENCE [LARGE SCALE GENOMIC DNA]</scope>
    <source>
        <tissue evidence="3">Muscle</tissue>
    </source>
</reference>
<dbReference type="InterPro" id="IPR002909">
    <property type="entry name" value="IPT_dom"/>
</dbReference>
<dbReference type="Proteomes" id="UP000283509">
    <property type="component" value="Unassembled WGS sequence"/>
</dbReference>
<dbReference type="PANTHER" id="PTHR22625">
    <property type="entry name" value="PLEXIN"/>
    <property type="match status" value="1"/>
</dbReference>
<name>A0A3R7Q833_PENVA</name>
<organism evidence="3 4">
    <name type="scientific">Penaeus vannamei</name>
    <name type="common">Whiteleg shrimp</name>
    <name type="synonym">Litopenaeus vannamei</name>
    <dbReference type="NCBI Taxonomy" id="6689"/>
    <lineage>
        <taxon>Eukaryota</taxon>
        <taxon>Metazoa</taxon>
        <taxon>Ecdysozoa</taxon>
        <taxon>Arthropoda</taxon>
        <taxon>Crustacea</taxon>
        <taxon>Multicrustacea</taxon>
        <taxon>Malacostraca</taxon>
        <taxon>Eumalacostraca</taxon>
        <taxon>Eucarida</taxon>
        <taxon>Decapoda</taxon>
        <taxon>Dendrobranchiata</taxon>
        <taxon>Penaeoidea</taxon>
        <taxon>Penaeidae</taxon>
        <taxon>Penaeus</taxon>
    </lineage>
</organism>
<feature type="compositionally biased region" description="Basic residues" evidence="1">
    <location>
        <begin position="265"/>
        <end position="283"/>
    </location>
</feature>
<feature type="domain" description="IPT/TIG" evidence="2">
    <location>
        <begin position="1"/>
        <end position="87"/>
    </location>
</feature>
<dbReference type="GO" id="GO:0002116">
    <property type="term" value="C:semaphorin receptor complex"/>
    <property type="evidence" value="ECO:0007669"/>
    <property type="project" value="TreeGrafter"/>
</dbReference>
<dbReference type="CDD" id="cd00603">
    <property type="entry name" value="IPT_PCSR"/>
    <property type="match status" value="1"/>
</dbReference>
<dbReference type="EMBL" id="QCYY01002368">
    <property type="protein sequence ID" value="ROT70941.1"/>
    <property type="molecule type" value="Genomic_DNA"/>
</dbReference>
<dbReference type="OrthoDB" id="125363at2759"/>
<feature type="compositionally biased region" description="Low complexity" evidence="1">
    <location>
        <begin position="399"/>
        <end position="409"/>
    </location>
</feature>
<evidence type="ECO:0000313" key="3">
    <source>
        <dbReference type="EMBL" id="ROT70941.1"/>
    </source>
</evidence>
<dbReference type="GO" id="GO:0008360">
    <property type="term" value="P:regulation of cell shape"/>
    <property type="evidence" value="ECO:0007669"/>
    <property type="project" value="TreeGrafter"/>
</dbReference>
<dbReference type="InterPro" id="IPR013783">
    <property type="entry name" value="Ig-like_fold"/>
</dbReference>
<dbReference type="GO" id="GO:0005886">
    <property type="term" value="C:plasma membrane"/>
    <property type="evidence" value="ECO:0007669"/>
    <property type="project" value="TreeGrafter"/>
</dbReference>
<reference evidence="3 4" key="1">
    <citation type="submission" date="2018-04" db="EMBL/GenBank/DDBJ databases">
        <authorList>
            <person name="Zhang X."/>
            <person name="Yuan J."/>
            <person name="Li F."/>
            <person name="Xiang J."/>
        </authorList>
    </citation>
    <scope>NUCLEOTIDE SEQUENCE [LARGE SCALE GENOMIC DNA]</scope>
    <source>
        <tissue evidence="3">Muscle</tissue>
    </source>
</reference>
<feature type="region of interest" description="Disordered" evidence="1">
    <location>
        <begin position="265"/>
        <end position="290"/>
    </location>
</feature>
<dbReference type="SUPFAM" id="SSF81296">
    <property type="entry name" value="E set domains"/>
    <property type="match status" value="3"/>
</dbReference>
<feature type="region of interest" description="Disordered" evidence="1">
    <location>
        <begin position="467"/>
        <end position="515"/>
    </location>
</feature>
<dbReference type="GO" id="GO:0050772">
    <property type="term" value="P:positive regulation of axonogenesis"/>
    <property type="evidence" value="ECO:0007669"/>
    <property type="project" value="TreeGrafter"/>
</dbReference>
<dbReference type="SMART" id="SM00429">
    <property type="entry name" value="IPT"/>
    <property type="match status" value="3"/>
</dbReference>
<dbReference type="GO" id="GO:0030334">
    <property type="term" value="P:regulation of cell migration"/>
    <property type="evidence" value="ECO:0007669"/>
    <property type="project" value="TreeGrafter"/>
</dbReference>
<dbReference type="Gene3D" id="2.60.40.10">
    <property type="entry name" value="Immunoglobulins"/>
    <property type="match status" value="4"/>
</dbReference>
<evidence type="ECO:0000259" key="2">
    <source>
        <dbReference type="SMART" id="SM00429"/>
    </source>
</evidence>
<dbReference type="GO" id="GO:0017154">
    <property type="term" value="F:semaphorin receptor activity"/>
    <property type="evidence" value="ECO:0007669"/>
    <property type="project" value="InterPro"/>
</dbReference>
<feature type="domain" description="IPT/TIG" evidence="2">
    <location>
        <begin position="185"/>
        <end position="277"/>
    </location>
</feature>
<dbReference type="GO" id="GO:0097374">
    <property type="term" value="P:sensory neuron axon guidance"/>
    <property type="evidence" value="ECO:0007669"/>
    <property type="project" value="TreeGrafter"/>
</dbReference>
<dbReference type="PANTHER" id="PTHR22625:SF44">
    <property type="entry name" value="PLEXIN-B"/>
    <property type="match status" value="1"/>
</dbReference>
<dbReference type="InterPro" id="IPR014756">
    <property type="entry name" value="Ig_E-set"/>
</dbReference>
<gene>
    <name evidence="3" type="ORF">C7M84_010756</name>
</gene>
<dbReference type="InterPro" id="IPR031148">
    <property type="entry name" value="Plexin"/>
</dbReference>